<dbReference type="InParanoid" id="G4YL56"/>
<dbReference type="RefSeq" id="XP_009517246.1">
    <property type="nucleotide sequence ID" value="XM_009518951.1"/>
</dbReference>
<sequence>MVRVIQPSTPSSLTSFVGPPPAPTAQSSPPEPNTPTTYTIPAPPEREYNSEEAAEAAIHDWTRAHDFDVSCSQVGRNANDQIRYRLYACVHTGKPKNTRKVKDADRQRLMATSKRDGCDMRISIKTVDALNPAGKWRIVHTRDGSQTHNHPPSYDVRVHVPHRQPDAQRQNEVRDLVELQAKAGVPTAKIYSTLIWMPGEAEPNFIWALSTLKAFMIEQSIYMAKFDDVINASSEIEYDKLCAELHALSPAMQKYLTRTWWPYRAKFVSAWTNKYSHFGCHTTSPVEGTHAKTKQWLDN</sequence>
<feature type="compositionally biased region" description="Pro residues" evidence="1">
    <location>
        <begin position="18"/>
        <end position="33"/>
    </location>
</feature>
<evidence type="ECO:0000256" key="1">
    <source>
        <dbReference type="SAM" id="MobiDB-lite"/>
    </source>
</evidence>
<keyword evidence="3" id="KW-1185">Reference proteome</keyword>
<dbReference type="PANTHER" id="PTHR31569:SF4">
    <property type="entry name" value="SWIM-TYPE DOMAIN-CONTAINING PROTEIN"/>
    <property type="match status" value="1"/>
</dbReference>
<proteinExistence type="predicted"/>
<dbReference type="EMBL" id="JH159151">
    <property type="protein sequence ID" value="EGZ29971.1"/>
    <property type="molecule type" value="Genomic_DNA"/>
</dbReference>
<dbReference type="STRING" id="1094619.G4YL56"/>
<dbReference type="Proteomes" id="UP000002640">
    <property type="component" value="Unassembled WGS sequence"/>
</dbReference>
<feature type="region of interest" description="Disordered" evidence="1">
    <location>
        <begin position="1"/>
        <end position="43"/>
    </location>
</feature>
<evidence type="ECO:0000313" key="2">
    <source>
        <dbReference type="EMBL" id="EGZ29971.1"/>
    </source>
</evidence>
<dbReference type="GeneID" id="20641178"/>
<evidence type="ECO:0008006" key="4">
    <source>
        <dbReference type="Google" id="ProtNLM"/>
    </source>
</evidence>
<evidence type="ECO:0000313" key="3">
    <source>
        <dbReference type="Proteomes" id="UP000002640"/>
    </source>
</evidence>
<dbReference type="PANTHER" id="PTHR31569">
    <property type="entry name" value="SWIM-TYPE DOMAIN-CONTAINING PROTEIN"/>
    <property type="match status" value="1"/>
</dbReference>
<accession>G4YL56</accession>
<organism evidence="2 3">
    <name type="scientific">Phytophthora sojae (strain P6497)</name>
    <name type="common">Soybean stem and root rot agent</name>
    <name type="synonym">Phytophthora megasperma f. sp. glycines</name>
    <dbReference type="NCBI Taxonomy" id="1094619"/>
    <lineage>
        <taxon>Eukaryota</taxon>
        <taxon>Sar</taxon>
        <taxon>Stramenopiles</taxon>
        <taxon>Oomycota</taxon>
        <taxon>Peronosporomycetes</taxon>
        <taxon>Peronosporales</taxon>
        <taxon>Peronosporaceae</taxon>
        <taxon>Phytophthora</taxon>
    </lineage>
</organism>
<reference evidence="2 3" key="1">
    <citation type="journal article" date="2006" name="Science">
        <title>Phytophthora genome sequences uncover evolutionary origins and mechanisms of pathogenesis.</title>
        <authorList>
            <person name="Tyler B.M."/>
            <person name="Tripathy S."/>
            <person name="Zhang X."/>
            <person name="Dehal P."/>
            <person name="Jiang R.H."/>
            <person name="Aerts A."/>
            <person name="Arredondo F.D."/>
            <person name="Baxter L."/>
            <person name="Bensasson D."/>
            <person name="Beynon J.L."/>
            <person name="Chapman J."/>
            <person name="Damasceno C.M."/>
            <person name="Dorrance A.E."/>
            <person name="Dou D."/>
            <person name="Dickerman A.W."/>
            <person name="Dubchak I.L."/>
            <person name="Garbelotto M."/>
            <person name="Gijzen M."/>
            <person name="Gordon S.G."/>
            <person name="Govers F."/>
            <person name="Grunwald N.J."/>
            <person name="Huang W."/>
            <person name="Ivors K.L."/>
            <person name="Jones R.W."/>
            <person name="Kamoun S."/>
            <person name="Krampis K."/>
            <person name="Lamour K.H."/>
            <person name="Lee M.K."/>
            <person name="McDonald W.H."/>
            <person name="Medina M."/>
            <person name="Meijer H.J."/>
            <person name="Nordberg E.K."/>
            <person name="Maclean D.J."/>
            <person name="Ospina-Giraldo M.D."/>
            <person name="Morris P.F."/>
            <person name="Phuntumart V."/>
            <person name="Putnam N.H."/>
            <person name="Rash S."/>
            <person name="Rose J.K."/>
            <person name="Sakihama Y."/>
            <person name="Salamov A.A."/>
            <person name="Savidor A."/>
            <person name="Scheuring C.F."/>
            <person name="Smith B.M."/>
            <person name="Sobral B.W."/>
            <person name="Terry A."/>
            <person name="Torto-Alalibo T.A."/>
            <person name="Win J."/>
            <person name="Xu Z."/>
            <person name="Zhang H."/>
            <person name="Grigoriev I.V."/>
            <person name="Rokhsar D.S."/>
            <person name="Boore J.L."/>
        </authorList>
    </citation>
    <scope>NUCLEOTIDE SEQUENCE [LARGE SCALE GENOMIC DNA]</scope>
    <source>
        <strain evidence="2 3">P6497</strain>
    </source>
</reference>
<gene>
    <name evidence="2" type="ORF">PHYSODRAFT_294911</name>
</gene>
<dbReference type="InterPro" id="IPR052579">
    <property type="entry name" value="Zinc_finger_SWIM"/>
</dbReference>
<protein>
    <recommendedName>
        <fullName evidence="4">FAR1 domain-containing protein</fullName>
    </recommendedName>
</protein>
<dbReference type="AlphaFoldDB" id="G4YL56"/>
<name>G4YL56_PHYSP</name>
<feature type="compositionally biased region" description="Polar residues" evidence="1">
    <location>
        <begin position="1"/>
        <end position="15"/>
    </location>
</feature>
<dbReference type="KEGG" id="psoj:PHYSODRAFT_294911"/>